<dbReference type="GO" id="GO:0003700">
    <property type="term" value="F:DNA-binding transcription factor activity"/>
    <property type="evidence" value="ECO:0007669"/>
    <property type="project" value="InterPro"/>
</dbReference>
<dbReference type="CDD" id="cd00592">
    <property type="entry name" value="HTH_MerR-like"/>
    <property type="match status" value="1"/>
</dbReference>
<dbReference type="SMART" id="SM00422">
    <property type="entry name" value="HTH_MERR"/>
    <property type="match status" value="1"/>
</dbReference>
<dbReference type="GO" id="GO:0003677">
    <property type="term" value="F:DNA binding"/>
    <property type="evidence" value="ECO:0007669"/>
    <property type="project" value="UniProtKB-KW"/>
</dbReference>
<dbReference type="Proteomes" id="UP000035721">
    <property type="component" value="Unassembled WGS sequence"/>
</dbReference>
<dbReference type="SUPFAM" id="SSF46955">
    <property type="entry name" value="Putative DNA-binding domain"/>
    <property type="match status" value="1"/>
</dbReference>
<name>A0A077M633_9MICO</name>
<dbReference type="Gene3D" id="1.10.1660.10">
    <property type="match status" value="1"/>
</dbReference>
<evidence type="ECO:0000259" key="2">
    <source>
        <dbReference type="PROSITE" id="PS50937"/>
    </source>
</evidence>
<dbReference type="Pfam" id="PF13411">
    <property type="entry name" value="MerR_1"/>
    <property type="match status" value="1"/>
</dbReference>
<feature type="domain" description="HTH merR-type" evidence="2">
    <location>
        <begin position="25"/>
        <end position="83"/>
    </location>
</feature>
<dbReference type="RefSeq" id="WP_235432341.1">
    <property type="nucleotide sequence ID" value="NZ_HF570958.1"/>
</dbReference>
<dbReference type="InterPro" id="IPR009061">
    <property type="entry name" value="DNA-bd_dom_put_sf"/>
</dbReference>
<keyword evidence="4" id="KW-1185">Reference proteome</keyword>
<dbReference type="InterPro" id="IPR000551">
    <property type="entry name" value="MerR-type_HTH_dom"/>
</dbReference>
<dbReference type="InterPro" id="IPR047057">
    <property type="entry name" value="MerR_fam"/>
</dbReference>
<reference evidence="3 4" key="1">
    <citation type="journal article" date="2013" name="ISME J.">
        <title>A metabolic model for members of the genus Tetrasphaera involved in enhanced biological phosphorus removal.</title>
        <authorList>
            <person name="Kristiansen R."/>
            <person name="Nguyen H.T.T."/>
            <person name="Saunders A.M."/>
            <person name="Nielsen J.L."/>
            <person name="Wimmer R."/>
            <person name="Le V.Q."/>
            <person name="McIlroy S.J."/>
            <person name="Petrovski S."/>
            <person name="Seviour R.J."/>
            <person name="Calteau A."/>
            <person name="Nielsen K.L."/>
            <person name="Nielsen P.H."/>
        </authorList>
    </citation>
    <scope>NUCLEOTIDE SEQUENCE [LARGE SCALE GENOMIC DNA]</scope>
    <source>
        <strain evidence="3 4">T1-X7</strain>
    </source>
</reference>
<evidence type="ECO:0000313" key="4">
    <source>
        <dbReference type="Proteomes" id="UP000035721"/>
    </source>
</evidence>
<proteinExistence type="predicted"/>
<dbReference type="STRING" id="1194083.BN12_500008"/>
<keyword evidence="1" id="KW-0238">DNA-binding</keyword>
<evidence type="ECO:0000256" key="1">
    <source>
        <dbReference type="ARBA" id="ARBA00023125"/>
    </source>
</evidence>
<sequence>MTPRAARSTMTIGALLTSVQDEFPDVTISKIRFLEAQGLLTPTRTPKGYRVYTVGDVERLRYILTAQRDRFWPLKVIREALDAIDRGLTPPDGSDRPAPPEVTADADVPTARHLAARRALRLTVAELAEASGCDAETIEALEGFHLVTADPDGHYGDDALAVAHAAGRLSAYGLEPRHLRTFRTAADREIGLVEQALGPVASGDPAGEDRRLDMLQACLALHTALVKAGIHAQG</sequence>
<dbReference type="PANTHER" id="PTHR30204">
    <property type="entry name" value="REDOX-CYCLING DRUG-SENSING TRANSCRIPTIONAL ACTIVATOR SOXR"/>
    <property type="match status" value="1"/>
</dbReference>
<comment type="caution">
    <text evidence="3">The sequence shown here is derived from an EMBL/GenBank/DDBJ whole genome shotgun (WGS) entry which is preliminary data.</text>
</comment>
<dbReference type="PANTHER" id="PTHR30204:SF89">
    <property type="entry name" value="HTH MERR-TYPE DOMAIN-CONTAINING PROTEIN"/>
    <property type="match status" value="1"/>
</dbReference>
<gene>
    <name evidence="3" type="ORF">BN12_500008</name>
</gene>
<protein>
    <recommendedName>
        <fullName evidence="2">HTH merR-type domain-containing protein</fullName>
    </recommendedName>
</protein>
<dbReference type="PROSITE" id="PS50937">
    <property type="entry name" value="HTH_MERR_2"/>
    <property type="match status" value="1"/>
</dbReference>
<accession>A0A077M633</accession>
<dbReference type="EMBL" id="CAJB01000382">
    <property type="protein sequence ID" value="CCH79624.1"/>
    <property type="molecule type" value="Genomic_DNA"/>
</dbReference>
<dbReference type="AlphaFoldDB" id="A0A077M633"/>
<evidence type="ECO:0000313" key="3">
    <source>
        <dbReference type="EMBL" id="CCH79624.1"/>
    </source>
</evidence>
<organism evidence="3 4">
    <name type="scientific">Nostocoides japonicum T1-X7</name>
    <dbReference type="NCBI Taxonomy" id="1194083"/>
    <lineage>
        <taxon>Bacteria</taxon>
        <taxon>Bacillati</taxon>
        <taxon>Actinomycetota</taxon>
        <taxon>Actinomycetes</taxon>
        <taxon>Micrococcales</taxon>
        <taxon>Intrasporangiaceae</taxon>
        <taxon>Nostocoides</taxon>
    </lineage>
</organism>